<dbReference type="SMART" id="SM00268">
    <property type="entry name" value="ACTIN"/>
    <property type="match status" value="1"/>
</dbReference>
<organism evidence="2 3">
    <name type="scientific">Blattamonas nauphoetae</name>
    <dbReference type="NCBI Taxonomy" id="2049346"/>
    <lineage>
        <taxon>Eukaryota</taxon>
        <taxon>Metamonada</taxon>
        <taxon>Preaxostyla</taxon>
        <taxon>Oxymonadida</taxon>
        <taxon>Blattamonas</taxon>
    </lineage>
</organism>
<evidence type="ECO:0000313" key="2">
    <source>
        <dbReference type="EMBL" id="KAK2942957.1"/>
    </source>
</evidence>
<dbReference type="InterPro" id="IPR043129">
    <property type="entry name" value="ATPase_NBD"/>
</dbReference>
<dbReference type="PRINTS" id="PR00190">
    <property type="entry name" value="ACTIN"/>
</dbReference>
<sequence>MSNPAAIIDVGTGYTKMGLSTNTSPQYIIPTMLGERDKTLTSSSITKKQGLDELDFLIGDEAFENQKAYPPTRFMDHAIVADWDKMEKFYEQCYYRYLRINPEEHPVILTEPPLNTPENREYLAEVMFETFNVPSMYIAVQAVLAMCSTWISKSQTNKTLTGTVIDSGDGVTHIIPVSDGSVIPSAIKHIPIAGGDLTKFILDNLRERGETIPQDEMLTIARTIKEQNCYVTSDIVKEYNLYDQKPDEFFKTFEGINRVTKKPFSVGVGYERFLAPEVFFNPNILSADYTVPVPMLVDQAIQQSPIDCRRPLYGNICLSGGSTMFKHFDKRMQKEIQKLVNERLDSAEKRTGAKPTPIDVKVIGTKYQRFAVFFGGSMIASSETFPTLCKTKAQYDEYGPAICRTSATFSSLV</sequence>
<keyword evidence="3" id="KW-1185">Reference proteome</keyword>
<name>A0ABQ9WW71_9EUKA</name>
<dbReference type="Proteomes" id="UP001281761">
    <property type="component" value="Unassembled WGS sequence"/>
</dbReference>
<dbReference type="InterPro" id="IPR004000">
    <property type="entry name" value="Actin"/>
</dbReference>
<dbReference type="Pfam" id="PF00022">
    <property type="entry name" value="Actin"/>
    <property type="match status" value="1"/>
</dbReference>
<dbReference type="EMBL" id="JARBJD010000372">
    <property type="protein sequence ID" value="KAK2942957.1"/>
    <property type="molecule type" value="Genomic_DNA"/>
</dbReference>
<dbReference type="PANTHER" id="PTHR11937">
    <property type="entry name" value="ACTIN"/>
    <property type="match status" value="1"/>
</dbReference>
<dbReference type="Gene3D" id="3.90.640.10">
    <property type="entry name" value="Actin, Chain A, domain 4"/>
    <property type="match status" value="1"/>
</dbReference>
<comment type="similarity">
    <text evidence="1">Belongs to the actin family.</text>
</comment>
<dbReference type="Gene3D" id="3.30.420.40">
    <property type="match status" value="2"/>
</dbReference>
<proteinExistence type="inferred from homology"/>
<dbReference type="CDD" id="cd10221">
    <property type="entry name" value="ASKHA_NBD_Arp3-like"/>
    <property type="match status" value="1"/>
</dbReference>
<protein>
    <submittedName>
        <fullName evidence="2">Actin A</fullName>
    </submittedName>
</protein>
<accession>A0ABQ9WW71</accession>
<evidence type="ECO:0000256" key="1">
    <source>
        <dbReference type="RuleBase" id="RU000487"/>
    </source>
</evidence>
<gene>
    <name evidence="2" type="ORF">BLNAU_22116</name>
</gene>
<comment type="caution">
    <text evidence="2">The sequence shown here is derived from an EMBL/GenBank/DDBJ whole genome shotgun (WGS) entry which is preliminary data.</text>
</comment>
<reference evidence="2 3" key="1">
    <citation type="journal article" date="2022" name="bioRxiv">
        <title>Genomics of Preaxostyla Flagellates Illuminates Evolutionary Transitions and the Path Towards Mitochondrial Loss.</title>
        <authorList>
            <person name="Novak L.V.F."/>
            <person name="Treitli S.C."/>
            <person name="Pyrih J."/>
            <person name="Halakuc P."/>
            <person name="Pipaliya S.V."/>
            <person name="Vacek V."/>
            <person name="Brzon O."/>
            <person name="Soukal P."/>
            <person name="Eme L."/>
            <person name="Dacks J.B."/>
            <person name="Karnkowska A."/>
            <person name="Elias M."/>
            <person name="Hampl V."/>
        </authorList>
    </citation>
    <scope>NUCLEOTIDE SEQUENCE [LARGE SCALE GENOMIC DNA]</scope>
    <source>
        <strain evidence="2">NAU3</strain>
        <tissue evidence="2">Gut</tissue>
    </source>
</reference>
<evidence type="ECO:0000313" key="3">
    <source>
        <dbReference type="Proteomes" id="UP001281761"/>
    </source>
</evidence>
<dbReference type="SUPFAM" id="SSF53067">
    <property type="entry name" value="Actin-like ATPase domain"/>
    <property type="match status" value="2"/>
</dbReference>